<keyword evidence="2" id="KW-0012">Acyltransferase</keyword>
<sequence length="159" mass="17553">MITIVKADLTHPEHADALLQLLCEYACDPMGGGEPLAEQTVNSLVTEMQKRPHLHSFIGFSGTEPVALMNTVEGFSTFAAKPLLNIHDVVVSRPYRGQGISRLLFEAAETFAKTQGCCKLTLEVLEGNEIARNAYSRLGYKPYQLDPDAGNAQFWEKKI</sequence>
<dbReference type="SUPFAM" id="SSF55729">
    <property type="entry name" value="Acyl-CoA N-acyltransferases (Nat)"/>
    <property type="match status" value="1"/>
</dbReference>
<dbReference type="Gene3D" id="3.40.630.30">
    <property type="match status" value="1"/>
</dbReference>
<accession>A0A5J6LGA1</accession>
<reference evidence="4 5" key="1">
    <citation type="submission" date="2019-09" db="EMBL/GenBank/DDBJ databases">
        <title>Nitrincola iocasae sp. nov., a bacterium isolated from the sediment collected at a cold seep field in South China Sea.</title>
        <authorList>
            <person name="Zhang H."/>
            <person name="Wang H."/>
            <person name="Li C."/>
        </authorList>
    </citation>
    <scope>NUCLEOTIDE SEQUENCE [LARGE SCALE GENOMIC DNA]</scope>
    <source>
        <strain evidence="4 5">KXZD1103</strain>
    </source>
</reference>
<dbReference type="InterPro" id="IPR000182">
    <property type="entry name" value="GNAT_dom"/>
</dbReference>
<feature type="domain" description="N-acetyltransferase" evidence="3">
    <location>
        <begin position="2"/>
        <end position="159"/>
    </location>
</feature>
<dbReference type="PROSITE" id="PS51186">
    <property type="entry name" value="GNAT"/>
    <property type="match status" value="1"/>
</dbReference>
<organism evidence="4 5">
    <name type="scientific">Nitrincola iocasae</name>
    <dbReference type="NCBI Taxonomy" id="2614693"/>
    <lineage>
        <taxon>Bacteria</taxon>
        <taxon>Pseudomonadati</taxon>
        <taxon>Pseudomonadota</taxon>
        <taxon>Gammaproteobacteria</taxon>
        <taxon>Oceanospirillales</taxon>
        <taxon>Oceanospirillaceae</taxon>
        <taxon>Nitrincola</taxon>
    </lineage>
</organism>
<keyword evidence="1 4" id="KW-0808">Transferase</keyword>
<dbReference type="PANTHER" id="PTHR43420">
    <property type="entry name" value="ACETYLTRANSFERASE"/>
    <property type="match status" value="1"/>
</dbReference>
<dbReference type="Pfam" id="PF00583">
    <property type="entry name" value="Acetyltransf_1"/>
    <property type="match status" value="1"/>
</dbReference>
<dbReference type="KEGG" id="nik:F5I99_13440"/>
<dbReference type="RefSeq" id="WP_151056809.1">
    <property type="nucleotide sequence ID" value="NZ_CP044222.1"/>
</dbReference>
<protein>
    <submittedName>
        <fullName evidence="4">GNAT family N-acetyltransferase</fullName>
    </submittedName>
</protein>
<dbReference type="InterPro" id="IPR050680">
    <property type="entry name" value="YpeA/RimI_acetyltransf"/>
</dbReference>
<dbReference type="InterPro" id="IPR016181">
    <property type="entry name" value="Acyl_CoA_acyltransferase"/>
</dbReference>
<evidence type="ECO:0000256" key="2">
    <source>
        <dbReference type="ARBA" id="ARBA00023315"/>
    </source>
</evidence>
<dbReference type="CDD" id="cd04301">
    <property type="entry name" value="NAT_SF"/>
    <property type="match status" value="1"/>
</dbReference>
<evidence type="ECO:0000256" key="1">
    <source>
        <dbReference type="ARBA" id="ARBA00022679"/>
    </source>
</evidence>
<gene>
    <name evidence="4" type="ORF">F5I99_13440</name>
</gene>
<dbReference type="GO" id="GO:0016747">
    <property type="term" value="F:acyltransferase activity, transferring groups other than amino-acyl groups"/>
    <property type="evidence" value="ECO:0007669"/>
    <property type="project" value="InterPro"/>
</dbReference>
<dbReference type="Proteomes" id="UP000325606">
    <property type="component" value="Chromosome"/>
</dbReference>
<dbReference type="EMBL" id="CP044222">
    <property type="protein sequence ID" value="QEW07413.1"/>
    <property type="molecule type" value="Genomic_DNA"/>
</dbReference>
<evidence type="ECO:0000313" key="4">
    <source>
        <dbReference type="EMBL" id="QEW07413.1"/>
    </source>
</evidence>
<name>A0A5J6LGA1_9GAMM</name>
<evidence type="ECO:0000313" key="5">
    <source>
        <dbReference type="Proteomes" id="UP000325606"/>
    </source>
</evidence>
<evidence type="ECO:0000259" key="3">
    <source>
        <dbReference type="PROSITE" id="PS51186"/>
    </source>
</evidence>
<proteinExistence type="predicted"/>
<dbReference type="AlphaFoldDB" id="A0A5J6LGA1"/>
<keyword evidence="5" id="KW-1185">Reference proteome</keyword>